<comment type="caution">
    <text evidence="9">The sequence shown here is derived from an EMBL/GenBank/DDBJ whole genome shotgun (WGS) entry which is preliminary data.</text>
</comment>
<dbReference type="Pfam" id="PF02687">
    <property type="entry name" value="FtsX"/>
    <property type="match status" value="1"/>
</dbReference>
<evidence type="ECO:0000313" key="10">
    <source>
        <dbReference type="Proteomes" id="UP001548590"/>
    </source>
</evidence>
<reference evidence="9 10" key="1">
    <citation type="submission" date="2024-07" db="EMBL/GenBank/DDBJ databases">
        <title>Uliginosibacterium paludis KCTC:42655.</title>
        <authorList>
            <person name="Kim M.K."/>
        </authorList>
    </citation>
    <scope>NUCLEOTIDE SEQUENCE [LARGE SCALE GENOMIC DNA]</scope>
    <source>
        <strain evidence="9 10">KCTC 42655</strain>
    </source>
</reference>
<dbReference type="InterPro" id="IPR025857">
    <property type="entry name" value="MacB_PCD"/>
</dbReference>
<evidence type="ECO:0000256" key="4">
    <source>
        <dbReference type="ARBA" id="ARBA00022989"/>
    </source>
</evidence>
<dbReference type="PANTHER" id="PTHR43738:SF2">
    <property type="entry name" value="ABC TRANSPORTER PERMEASE"/>
    <property type="match status" value="1"/>
</dbReference>
<evidence type="ECO:0000259" key="8">
    <source>
        <dbReference type="Pfam" id="PF12704"/>
    </source>
</evidence>
<dbReference type="InterPro" id="IPR051125">
    <property type="entry name" value="ABC-4/HrtB_transporter"/>
</dbReference>
<feature type="domain" description="MacB-like periplasmic core" evidence="8">
    <location>
        <begin position="20"/>
        <end position="262"/>
    </location>
</feature>
<feature type="transmembrane region" description="Helical" evidence="6">
    <location>
        <begin position="335"/>
        <end position="364"/>
    </location>
</feature>
<evidence type="ECO:0000256" key="6">
    <source>
        <dbReference type="SAM" id="Phobius"/>
    </source>
</evidence>
<sequence>MNALFRIALASAWNRRSALLLMALSIALSAFLLLGVSRVREAAHESFSASVSGTDLIVGARGSGLSLMLYTVFHIGDATQNIDWKSARWLAAHPAVAWALPVSLGDSHRGFPVLATEADYFKRFRYGADMSLRIVEGRAFDEVFDVTLGAEVAKKLGYRLGDRVVLTHGSGLDGGIEHADKPFAVSGILAATGTPVDRTLFISLAGMEAIHLDWQAGAPVAGMSIGAQFVKKFDLTPRNVTGVLVGLRSRAHVFAMQREIAAYREEPLMGVMPGVALDQLWQVAQGGERALLLVSLAVAAVGLAGLVATLLAGLDARRRELAILRSVGAGPRRMVLLLLIEGLGVTAFGILLGWVSLCGVLALAGDALQAGWGIALQPFVPGLAQWWLIAGLLAAGLLASLLPAWRAYRLSLADGLLPRI</sequence>
<evidence type="ECO:0000256" key="3">
    <source>
        <dbReference type="ARBA" id="ARBA00022692"/>
    </source>
</evidence>
<feature type="domain" description="ABC3 transporter permease C-terminal" evidence="7">
    <location>
        <begin position="293"/>
        <end position="410"/>
    </location>
</feature>
<feature type="transmembrane region" description="Helical" evidence="6">
    <location>
        <begin position="290"/>
        <end position="314"/>
    </location>
</feature>
<dbReference type="PANTHER" id="PTHR43738">
    <property type="entry name" value="ABC TRANSPORTER, MEMBRANE PROTEIN"/>
    <property type="match status" value="1"/>
</dbReference>
<keyword evidence="5 6" id="KW-0472">Membrane</keyword>
<gene>
    <name evidence="9" type="ORF">ABVT11_16645</name>
</gene>
<evidence type="ECO:0000259" key="7">
    <source>
        <dbReference type="Pfam" id="PF02687"/>
    </source>
</evidence>
<evidence type="ECO:0000256" key="5">
    <source>
        <dbReference type="ARBA" id="ARBA00023136"/>
    </source>
</evidence>
<evidence type="ECO:0000256" key="2">
    <source>
        <dbReference type="ARBA" id="ARBA00022475"/>
    </source>
</evidence>
<dbReference type="Proteomes" id="UP001548590">
    <property type="component" value="Unassembled WGS sequence"/>
</dbReference>
<feature type="transmembrane region" description="Helical" evidence="6">
    <location>
        <begin position="384"/>
        <end position="405"/>
    </location>
</feature>
<keyword evidence="2" id="KW-1003">Cell membrane</keyword>
<dbReference type="InterPro" id="IPR003838">
    <property type="entry name" value="ABC3_permease_C"/>
</dbReference>
<evidence type="ECO:0000313" key="9">
    <source>
        <dbReference type="EMBL" id="MET1491469.1"/>
    </source>
</evidence>
<dbReference type="RefSeq" id="WP_345927449.1">
    <property type="nucleotide sequence ID" value="NZ_JBDIVF010000004.1"/>
</dbReference>
<proteinExistence type="predicted"/>
<organism evidence="9 10">
    <name type="scientific">Uliginosibacterium paludis</name>
    <dbReference type="NCBI Taxonomy" id="1615952"/>
    <lineage>
        <taxon>Bacteria</taxon>
        <taxon>Pseudomonadati</taxon>
        <taxon>Pseudomonadota</taxon>
        <taxon>Betaproteobacteria</taxon>
        <taxon>Rhodocyclales</taxon>
        <taxon>Zoogloeaceae</taxon>
        <taxon>Uliginosibacterium</taxon>
    </lineage>
</organism>
<accession>A0ABV2CU71</accession>
<evidence type="ECO:0000256" key="1">
    <source>
        <dbReference type="ARBA" id="ARBA00004651"/>
    </source>
</evidence>
<comment type="subcellular location">
    <subcellularLocation>
        <location evidence="1">Cell membrane</location>
        <topology evidence="1">Multi-pass membrane protein</topology>
    </subcellularLocation>
</comment>
<dbReference type="Pfam" id="PF12704">
    <property type="entry name" value="MacB_PCD"/>
    <property type="match status" value="1"/>
</dbReference>
<keyword evidence="3 6" id="KW-0812">Transmembrane</keyword>
<keyword evidence="10" id="KW-1185">Reference proteome</keyword>
<protein>
    <submittedName>
        <fullName evidence="9">FtsX-like permease family protein</fullName>
    </submittedName>
</protein>
<name>A0ABV2CU71_9RHOO</name>
<dbReference type="EMBL" id="JBEWLZ010000012">
    <property type="protein sequence ID" value="MET1491469.1"/>
    <property type="molecule type" value="Genomic_DNA"/>
</dbReference>
<keyword evidence="4 6" id="KW-1133">Transmembrane helix</keyword>